<sequence>MPKKHVNEVELKNINQELSTNETTDAERRYVANVVGTLELSGPGKHFLINTEDLEKVNHSTILKLFDRSLQTIWPNGIKHDHVLLLLSDAAPYMVKAGRAIKVFYSKMEHVTCLVHALLRVTYAQCWTNKGNY</sequence>
<comment type="caution">
    <text evidence="1">The sequence shown here is derived from an EMBL/GenBank/DDBJ whole genome shotgun (WGS) entry which is preliminary data.</text>
</comment>
<reference evidence="1 2" key="1">
    <citation type="submission" date="2019-08" db="EMBL/GenBank/DDBJ databases">
        <title>Whole genome of Aphis craccivora.</title>
        <authorList>
            <person name="Voronova N.V."/>
            <person name="Shulinski R.S."/>
            <person name="Bandarenka Y.V."/>
            <person name="Zhorov D.G."/>
            <person name="Warner D."/>
        </authorList>
    </citation>
    <scope>NUCLEOTIDE SEQUENCE [LARGE SCALE GENOMIC DNA]</scope>
    <source>
        <strain evidence="1">180601</strain>
        <tissue evidence="1">Whole Body</tissue>
    </source>
</reference>
<dbReference type="OrthoDB" id="6617129at2759"/>
<dbReference type="Proteomes" id="UP000478052">
    <property type="component" value="Unassembled WGS sequence"/>
</dbReference>
<accession>A0A6G0W1V2</accession>
<proteinExistence type="predicted"/>
<dbReference type="EMBL" id="VUJU01009532">
    <property type="protein sequence ID" value="KAF0719642.1"/>
    <property type="molecule type" value="Genomic_DNA"/>
</dbReference>
<dbReference type="AlphaFoldDB" id="A0A6G0W1V2"/>
<protein>
    <submittedName>
        <fullName evidence="1">DUF659 domain-containing protein</fullName>
    </submittedName>
</protein>
<keyword evidence="2" id="KW-1185">Reference proteome</keyword>
<name>A0A6G0W1V2_APHCR</name>
<organism evidence="1 2">
    <name type="scientific">Aphis craccivora</name>
    <name type="common">Cowpea aphid</name>
    <dbReference type="NCBI Taxonomy" id="307492"/>
    <lineage>
        <taxon>Eukaryota</taxon>
        <taxon>Metazoa</taxon>
        <taxon>Ecdysozoa</taxon>
        <taxon>Arthropoda</taxon>
        <taxon>Hexapoda</taxon>
        <taxon>Insecta</taxon>
        <taxon>Pterygota</taxon>
        <taxon>Neoptera</taxon>
        <taxon>Paraneoptera</taxon>
        <taxon>Hemiptera</taxon>
        <taxon>Sternorrhyncha</taxon>
        <taxon>Aphidomorpha</taxon>
        <taxon>Aphidoidea</taxon>
        <taxon>Aphididae</taxon>
        <taxon>Aphidini</taxon>
        <taxon>Aphis</taxon>
        <taxon>Aphis</taxon>
    </lineage>
</organism>
<evidence type="ECO:0000313" key="1">
    <source>
        <dbReference type="EMBL" id="KAF0719642.1"/>
    </source>
</evidence>
<evidence type="ECO:0000313" key="2">
    <source>
        <dbReference type="Proteomes" id="UP000478052"/>
    </source>
</evidence>
<gene>
    <name evidence="1" type="ORF">FWK35_00023765</name>
</gene>